<reference evidence="2" key="1">
    <citation type="submission" date="2018-05" db="EMBL/GenBank/DDBJ databases">
        <authorList>
            <person name="Lanie J.A."/>
            <person name="Ng W.-L."/>
            <person name="Kazmierczak K.M."/>
            <person name="Andrzejewski T.M."/>
            <person name="Davidsen T.M."/>
            <person name="Wayne K.J."/>
            <person name="Tettelin H."/>
            <person name="Glass J.I."/>
            <person name="Rusch D."/>
            <person name="Podicherti R."/>
            <person name="Tsui H.-C.T."/>
            <person name="Winkler M.E."/>
        </authorList>
    </citation>
    <scope>NUCLEOTIDE SEQUENCE</scope>
</reference>
<dbReference type="PANTHER" id="PTHR11319:SF35">
    <property type="entry name" value="OUTER MEMBRANE PROTEIN PMPC-RELATED"/>
    <property type="match status" value="1"/>
</dbReference>
<name>A0A382QAR2_9ZZZZ</name>
<dbReference type="EMBL" id="UINC01112888">
    <property type="protein sequence ID" value="SVC82137.1"/>
    <property type="molecule type" value="Genomic_DNA"/>
</dbReference>
<dbReference type="AlphaFoldDB" id="A0A382QAR2"/>
<evidence type="ECO:0000313" key="2">
    <source>
        <dbReference type="EMBL" id="SVC82137.1"/>
    </source>
</evidence>
<evidence type="ECO:0000259" key="1">
    <source>
        <dbReference type="Pfam" id="PF13229"/>
    </source>
</evidence>
<feature type="non-terminal residue" evidence="2">
    <location>
        <position position="1"/>
    </location>
</feature>
<dbReference type="InterPro" id="IPR012334">
    <property type="entry name" value="Pectin_lyas_fold"/>
</dbReference>
<organism evidence="2">
    <name type="scientific">marine metagenome</name>
    <dbReference type="NCBI Taxonomy" id="408172"/>
    <lineage>
        <taxon>unclassified sequences</taxon>
        <taxon>metagenomes</taxon>
        <taxon>ecological metagenomes</taxon>
    </lineage>
</organism>
<feature type="domain" description="Right handed beta helix" evidence="1">
    <location>
        <begin position="91"/>
        <end position="257"/>
    </location>
</feature>
<feature type="non-terminal residue" evidence="2">
    <location>
        <position position="334"/>
    </location>
</feature>
<protein>
    <recommendedName>
        <fullName evidence="1">Right handed beta helix domain-containing protein</fullName>
    </recommendedName>
</protein>
<dbReference type="SMART" id="SM00710">
    <property type="entry name" value="PbH1"/>
    <property type="match status" value="4"/>
</dbReference>
<dbReference type="InterPro" id="IPR006626">
    <property type="entry name" value="PbH1"/>
</dbReference>
<sequence>PNISSLYIPDHYVHLETAYYTKFIDNGDSIVFRPGFYPGNHDLLGKDVLITSTHGPIITILIGITTQQSVISIDRGRLDGLGIQNGTGFSGGGVWAGGTAVVANCFIKNNLAVEDPTANMQIYPSGHGGGVFITDTALVTDCKIVNNRARRGGGGVAMDKFAIMENSIVFSNSNLSAPLSEPPYSGGGVFISDHSFGVVVRNCRFTRNRTLGIGGGVCVDGNTTIGNCIFNYNIARVGGGGFALAAGNSIDLVNCTFYRNSASQNDHYSIISFGDLNILNCIVSRGILVDRVNNKFYSINSTYSLIQEVTVAGGTGNIVANPLFVDPENSDFRL</sequence>
<proteinExistence type="predicted"/>
<dbReference type="Gene3D" id="2.160.20.10">
    <property type="entry name" value="Single-stranded right-handed beta-helix, Pectin lyase-like"/>
    <property type="match status" value="1"/>
</dbReference>
<accession>A0A382QAR2</accession>
<dbReference type="InterPro" id="IPR039448">
    <property type="entry name" value="Beta_helix"/>
</dbReference>
<dbReference type="SUPFAM" id="SSF51126">
    <property type="entry name" value="Pectin lyase-like"/>
    <property type="match status" value="1"/>
</dbReference>
<dbReference type="PANTHER" id="PTHR11319">
    <property type="entry name" value="G PROTEIN-COUPLED RECEPTOR-RELATED"/>
    <property type="match status" value="1"/>
</dbReference>
<dbReference type="Pfam" id="PF13229">
    <property type="entry name" value="Beta_helix"/>
    <property type="match status" value="1"/>
</dbReference>
<dbReference type="InterPro" id="IPR011050">
    <property type="entry name" value="Pectin_lyase_fold/virulence"/>
</dbReference>
<gene>
    <name evidence="2" type="ORF">METZ01_LOCUS334991</name>
</gene>